<dbReference type="InterPro" id="IPR005049">
    <property type="entry name" value="STL-like"/>
</dbReference>
<feature type="signal peptide" evidence="1">
    <location>
        <begin position="1"/>
        <end position="20"/>
    </location>
</feature>
<dbReference type="Pfam" id="PF03385">
    <property type="entry name" value="STELLO"/>
    <property type="match status" value="1"/>
</dbReference>
<keyword evidence="3" id="KW-1185">Reference proteome</keyword>
<evidence type="ECO:0000313" key="3">
    <source>
        <dbReference type="Proteomes" id="UP000002729"/>
    </source>
</evidence>
<reference evidence="2 3" key="1">
    <citation type="journal article" date="2011" name="Proc. Natl. Acad. Sci. U.S.A.">
        <title>Niche of harmful alga Aureococcus anophagefferens revealed through ecogenomics.</title>
        <authorList>
            <person name="Gobler C.J."/>
            <person name="Berry D.L."/>
            <person name="Dyhrman S.T."/>
            <person name="Wilhelm S.W."/>
            <person name="Salamov A."/>
            <person name="Lobanov A.V."/>
            <person name="Zhang Y."/>
            <person name="Collier J.L."/>
            <person name="Wurch L.L."/>
            <person name="Kustka A.B."/>
            <person name="Dill B.D."/>
            <person name="Shah M."/>
            <person name="VerBerkmoes N.C."/>
            <person name="Kuo A."/>
            <person name="Terry A."/>
            <person name="Pangilinan J."/>
            <person name="Lindquist E.A."/>
            <person name="Lucas S."/>
            <person name="Paulsen I.T."/>
            <person name="Hattenrath-Lehmann T.K."/>
            <person name="Talmage S.C."/>
            <person name="Walker E.A."/>
            <person name="Koch F."/>
            <person name="Burson A.M."/>
            <person name="Marcoval M.A."/>
            <person name="Tang Y.Z."/>
            <person name="Lecleir G.R."/>
            <person name="Coyne K.J."/>
            <person name="Berg G.M."/>
            <person name="Bertrand E.M."/>
            <person name="Saito M.A."/>
            <person name="Gladyshev V.N."/>
            <person name="Grigoriev I.V."/>
        </authorList>
    </citation>
    <scope>NUCLEOTIDE SEQUENCE [LARGE SCALE GENOMIC DNA]</scope>
    <source>
        <strain evidence="3">CCMP 1984</strain>
    </source>
</reference>
<evidence type="ECO:0000313" key="2">
    <source>
        <dbReference type="EMBL" id="EGB02873.1"/>
    </source>
</evidence>
<keyword evidence="1" id="KW-0732">Signal</keyword>
<protein>
    <recommendedName>
        <fullName evidence="4">Methyltransferase FkbM domain-containing protein</fullName>
    </recommendedName>
</protein>
<dbReference type="OrthoDB" id="6083607at2759"/>
<sequence length="691" mass="74906">ATLFDRAAFWALLLPASVHGRVADIWRGFVAQRVLRAAGLRLAFLPPGVTQLRNDHDALADYMSERPLYEKADAVVRVLDGVAPHRPGGSVARAVEDAYVALYEHGLVALDDVAYAQLWLADLYAVGLALPKLRRHKARTPGATTAAARLASELDKDSETRTEAEWHAVLGGTKLDTREKRTLPQLLTLAKDEVVARKDAEIAGLREELAALKGDGSDMTGLPAVLRDFTPLAMVDDVAAIADGPELEAAERAALADPSADAAALARLSDELAARLRPVIASRAREKGVARRLRDVVRAGNEDFEKVYNSVFDFIANNDAAGLAAFRASVAALECPGAAARPQRGGGARLDELYRDAARAKPRFEAALKAVVAALPFEVRGDTAFPPFLKRTPRVVEKAVFKGDDFACCGVNDFVRARVVVGPLLRLVAVLDVIGETNQFFVEIGFNSDSFEGGAGSNTYALWRRGWRGLLFDSTFANSSINLHRAFVTPGTVAALLRRHGAPLEPDYVSVDIDSADVWVLRALLSTFRPRVVSVEYNSNFGDGERSSLAFPDAEWMPLGESAGAWRGSCFYGSSAAAVEAVARECGYVVAGVVEGLDLVLVRAALWRWPPIPRHALTARLDTWPAMAREDAAALLDYDVFARGGSLCEARRAAAVALRRMAREPPPRCACFMKDLDCVEWTRNCSTICFR</sequence>
<dbReference type="RefSeq" id="XP_009042430.1">
    <property type="nucleotide sequence ID" value="XM_009044182.1"/>
</dbReference>
<dbReference type="PANTHER" id="PTHR31362:SF0">
    <property type="entry name" value="EXOSTOSIN DOMAIN-CONTAINING PROTEIN-RELATED"/>
    <property type="match status" value="1"/>
</dbReference>
<dbReference type="InParanoid" id="F0YPT8"/>
<dbReference type="PANTHER" id="PTHR31362">
    <property type="entry name" value="GLYCOSYLTRANSFERASE STELLO1-RELATED"/>
    <property type="match status" value="1"/>
</dbReference>
<dbReference type="AlphaFoldDB" id="F0YPT8"/>
<accession>F0YPT8</accession>
<feature type="chain" id="PRO_5003261215" description="Methyltransferase FkbM domain-containing protein" evidence="1">
    <location>
        <begin position="21"/>
        <end position="691"/>
    </location>
</feature>
<gene>
    <name evidence="2" type="ORF">AURANDRAFT_68488</name>
</gene>
<proteinExistence type="predicted"/>
<dbReference type="GeneID" id="20226834"/>
<organism evidence="3">
    <name type="scientific">Aureococcus anophagefferens</name>
    <name type="common">Harmful bloom alga</name>
    <dbReference type="NCBI Taxonomy" id="44056"/>
    <lineage>
        <taxon>Eukaryota</taxon>
        <taxon>Sar</taxon>
        <taxon>Stramenopiles</taxon>
        <taxon>Ochrophyta</taxon>
        <taxon>Pelagophyceae</taxon>
        <taxon>Pelagomonadales</taxon>
        <taxon>Pelagomonadaceae</taxon>
        <taxon>Aureococcus</taxon>
    </lineage>
</organism>
<dbReference type="eggNOG" id="ENOG502RXF5">
    <property type="taxonomic scope" value="Eukaryota"/>
</dbReference>
<evidence type="ECO:0008006" key="4">
    <source>
        <dbReference type="Google" id="ProtNLM"/>
    </source>
</evidence>
<dbReference type="Proteomes" id="UP000002729">
    <property type="component" value="Unassembled WGS sequence"/>
</dbReference>
<evidence type="ECO:0000256" key="1">
    <source>
        <dbReference type="SAM" id="SignalP"/>
    </source>
</evidence>
<dbReference type="KEGG" id="aaf:AURANDRAFT_68488"/>
<feature type="non-terminal residue" evidence="2">
    <location>
        <position position="1"/>
    </location>
</feature>
<dbReference type="EMBL" id="GL833273">
    <property type="protein sequence ID" value="EGB02873.1"/>
    <property type="molecule type" value="Genomic_DNA"/>
</dbReference>
<name>F0YPT8_AURAN</name>